<dbReference type="AlphaFoldDB" id="A0A0U9HEX0"/>
<dbReference type="STRING" id="224999.GCA_001485475_01241"/>
<accession>A0A0U9HEX0</accession>
<keyword evidence="5" id="KW-1185">Reference proteome</keyword>
<organism evidence="4">
    <name type="scientific">Tepidanaerobacter syntrophicus</name>
    <dbReference type="NCBI Taxonomy" id="224999"/>
    <lineage>
        <taxon>Bacteria</taxon>
        <taxon>Bacillati</taxon>
        <taxon>Bacillota</taxon>
        <taxon>Clostridia</taxon>
        <taxon>Thermosediminibacterales</taxon>
        <taxon>Tepidanaerobacteraceae</taxon>
        <taxon>Tepidanaerobacter</taxon>
    </lineage>
</organism>
<evidence type="ECO:0000256" key="3">
    <source>
        <dbReference type="ARBA" id="ARBA00023065"/>
    </source>
</evidence>
<dbReference type="GO" id="GO:0046961">
    <property type="term" value="F:proton-transporting ATPase activity, rotational mechanism"/>
    <property type="evidence" value="ECO:0007669"/>
    <property type="project" value="InterPro"/>
</dbReference>
<name>A0A0U9HEX0_9FIRM</name>
<keyword evidence="2" id="KW-0813">Transport</keyword>
<dbReference type="SUPFAM" id="SSF159468">
    <property type="entry name" value="AtpF-like"/>
    <property type="match status" value="1"/>
</dbReference>
<gene>
    <name evidence="4" type="ORF">TSYNT_7244</name>
</gene>
<comment type="similarity">
    <text evidence="1">Belongs to the V-ATPase F subunit family.</text>
</comment>
<dbReference type="InterPro" id="IPR036906">
    <property type="entry name" value="ATPase_V1_fsu_sf"/>
</dbReference>
<dbReference type="InterPro" id="IPR008218">
    <property type="entry name" value="ATPase_V1-cplx_f_g_su"/>
</dbReference>
<dbReference type="Gene3D" id="3.40.50.10580">
    <property type="entry name" value="ATPase, V1 complex, subunit F"/>
    <property type="match status" value="1"/>
</dbReference>
<reference evidence="4" key="1">
    <citation type="journal article" date="2016" name="Genome Announc.">
        <title>Draft Genome Sequence of the Syntrophic Lactate-Degrading Bacterium Tepidanaerobacter syntrophicus JLT.</title>
        <authorList>
            <person name="Matsuura N."/>
            <person name="Ohashi A."/>
            <person name="Tourlousse D.M."/>
            <person name="Sekiguchi Y."/>
        </authorList>
    </citation>
    <scope>NUCLEOTIDE SEQUENCE [LARGE SCALE GENOMIC DNA]</scope>
    <source>
        <strain evidence="4">JL</strain>
    </source>
</reference>
<protein>
    <submittedName>
        <fullName evidence="4">V/A-type H+-transporting ATPase subunit F</fullName>
    </submittedName>
</protein>
<dbReference type="OrthoDB" id="46791at2"/>
<evidence type="ECO:0000256" key="2">
    <source>
        <dbReference type="ARBA" id="ARBA00022448"/>
    </source>
</evidence>
<dbReference type="Pfam" id="PF01990">
    <property type="entry name" value="ATP-synt_F"/>
    <property type="match status" value="1"/>
</dbReference>
<evidence type="ECO:0000313" key="5">
    <source>
        <dbReference type="Proteomes" id="UP000062160"/>
    </source>
</evidence>
<evidence type="ECO:0000256" key="1">
    <source>
        <dbReference type="ARBA" id="ARBA00010148"/>
    </source>
</evidence>
<sequence length="102" mass="11300">MKCFLISDNHTTLAGMRLAGVEGVVVHEREEILNELKKARASDDIGIVIITELAAEKVKNELDAMKLSSGLPIIIEIPDRHGTRRPPDFLTRNIKESIGVKI</sequence>
<evidence type="ECO:0000313" key="4">
    <source>
        <dbReference type="EMBL" id="GAQ25226.1"/>
    </source>
</evidence>
<proteinExistence type="inferred from homology"/>
<keyword evidence="3" id="KW-0406">Ion transport</keyword>
<dbReference type="EMBL" id="DF977001">
    <property type="protein sequence ID" value="GAQ25226.1"/>
    <property type="molecule type" value="Genomic_DNA"/>
</dbReference>
<dbReference type="RefSeq" id="WP_059032629.1">
    <property type="nucleotide sequence ID" value="NZ_BSDN01000002.1"/>
</dbReference>
<dbReference type="Proteomes" id="UP000062160">
    <property type="component" value="Unassembled WGS sequence"/>
</dbReference>